<sequence length="91" mass="10175">TQWGKKKTIQFLLTLANGRKAVFDFRTSAAPSPNNPLGKFLIVCFGQEVIGREVEMREVLQKRGECFVTRATTPNGGQYNKITDFRPLGGQ</sequence>
<organism evidence="1 2">
    <name type="scientific">Aerophobetes bacterium</name>
    <dbReference type="NCBI Taxonomy" id="2030807"/>
    <lineage>
        <taxon>Bacteria</taxon>
        <taxon>Candidatus Aerophobota</taxon>
    </lineage>
</organism>
<dbReference type="Proteomes" id="UP000277457">
    <property type="component" value="Unassembled WGS sequence"/>
</dbReference>
<protein>
    <submittedName>
        <fullName evidence="1">Uncharacterized protein</fullName>
    </submittedName>
</protein>
<comment type="caution">
    <text evidence="1">The sequence shown here is derived from an EMBL/GenBank/DDBJ whole genome shotgun (WGS) entry which is preliminary data.</text>
</comment>
<proteinExistence type="predicted"/>
<reference evidence="1 2" key="1">
    <citation type="submission" date="2018-06" db="EMBL/GenBank/DDBJ databases">
        <title>Extensive metabolic versatility and redundancy in microbially diverse, dynamic hydrothermal sediments.</title>
        <authorList>
            <person name="Dombrowski N."/>
            <person name="Teske A."/>
            <person name="Baker B.J."/>
        </authorList>
    </citation>
    <scope>NUCLEOTIDE SEQUENCE [LARGE SCALE GENOMIC DNA]</scope>
    <source>
        <strain evidence="1">B7_G13</strain>
    </source>
</reference>
<evidence type="ECO:0000313" key="1">
    <source>
        <dbReference type="EMBL" id="RLE07381.1"/>
    </source>
</evidence>
<evidence type="ECO:0000313" key="2">
    <source>
        <dbReference type="Proteomes" id="UP000277457"/>
    </source>
</evidence>
<dbReference type="AlphaFoldDB" id="A0A662D4J6"/>
<feature type="non-terminal residue" evidence="1">
    <location>
        <position position="1"/>
    </location>
</feature>
<gene>
    <name evidence="1" type="ORF">DRZ78_03045</name>
</gene>
<dbReference type="EMBL" id="QMPY01000098">
    <property type="protein sequence ID" value="RLE07381.1"/>
    <property type="molecule type" value="Genomic_DNA"/>
</dbReference>
<name>A0A662D4J6_UNCAE</name>
<accession>A0A662D4J6</accession>